<feature type="compositionally biased region" description="Basic and acidic residues" evidence="1">
    <location>
        <begin position="102"/>
        <end position="123"/>
    </location>
</feature>
<reference evidence="3 4" key="2">
    <citation type="submission" date="2011-11" db="EMBL/GenBank/DDBJ databases">
        <authorList>
            <consortium name="US DOE Joint Genome Institute"/>
            <person name="Lucas S."/>
            <person name="Han J."/>
            <person name="Lapidus A."/>
            <person name="Cheng J.-F."/>
            <person name="Goodwin L."/>
            <person name="Pitluck S."/>
            <person name="Peters L."/>
            <person name="Ovchinnikova G."/>
            <person name="Zhang X."/>
            <person name="Detter J.C."/>
            <person name="Han C."/>
            <person name="Tapia R."/>
            <person name="Land M."/>
            <person name="Hauser L."/>
            <person name="Kyrpides N."/>
            <person name="Ivanova N."/>
            <person name="Pagani I."/>
            <person name="Vogl K."/>
            <person name="Liu Z."/>
            <person name="Overmann J."/>
            <person name="Frigaard N.-U."/>
            <person name="Bryant D."/>
            <person name="Woyke T."/>
        </authorList>
    </citation>
    <scope>NUCLEOTIDE SEQUENCE [LARGE SCALE GENOMIC DNA]</scope>
    <source>
        <strain evidence="3 4">970</strain>
    </source>
</reference>
<dbReference type="AlphaFoldDB" id="H8Z896"/>
<dbReference type="RefSeq" id="WP_009151448.1">
    <property type="nucleotide sequence ID" value="NZ_CP121471.1"/>
</dbReference>
<keyword evidence="2" id="KW-0732">Signal</keyword>
<accession>H8Z896</accession>
<feature type="signal peptide" evidence="2">
    <location>
        <begin position="1"/>
        <end position="35"/>
    </location>
</feature>
<name>H8Z896_9GAMM</name>
<dbReference type="eggNOG" id="ENOG502ZDBU">
    <property type="taxonomic scope" value="Bacteria"/>
</dbReference>
<evidence type="ECO:0000256" key="1">
    <source>
        <dbReference type="SAM" id="MobiDB-lite"/>
    </source>
</evidence>
<evidence type="ECO:0008006" key="5">
    <source>
        <dbReference type="Google" id="ProtNLM"/>
    </source>
</evidence>
<feature type="region of interest" description="Disordered" evidence="1">
    <location>
        <begin position="68"/>
        <end position="123"/>
    </location>
</feature>
<protein>
    <recommendedName>
        <fullName evidence="5">DUF4124 domain-containing protein</fullName>
    </recommendedName>
</protein>
<dbReference type="OrthoDB" id="5772859at2"/>
<proteinExistence type="predicted"/>
<evidence type="ECO:0000256" key="2">
    <source>
        <dbReference type="SAM" id="SignalP"/>
    </source>
</evidence>
<feature type="chain" id="PRO_5003618112" description="DUF4124 domain-containing protein" evidence="2">
    <location>
        <begin position="36"/>
        <end position="160"/>
    </location>
</feature>
<dbReference type="HOGENOM" id="CLU_1651386_0_0_6"/>
<dbReference type="EMBL" id="JH603170">
    <property type="protein sequence ID" value="EIC21045.1"/>
    <property type="molecule type" value="Genomic_DNA"/>
</dbReference>
<reference evidence="4" key="1">
    <citation type="submission" date="2011-06" db="EMBL/GenBank/DDBJ databases">
        <authorList>
            <consortium name="US DOE Joint Genome Institute (JGI-PGF)"/>
            <person name="Lucas S."/>
            <person name="Han J."/>
            <person name="Lapidus A."/>
            <person name="Cheng J.-F."/>
            <person name="Goodwin L."/>
            <person name="Pitluck S."/>
            <person name="Peters L."/>
            <person name="Land M.L."/>
            <person name="Hauser L."/>
            <person name="Vogl K."/>
            <person name="Liu Z."/>
            <person name="Overmann J."/>
            <person name="Frigaard N.-U."/>
            <person name="Bryant D.A."/>
            <person name="Woyke T.J."/>
        </authorList>
    </citation>
    <scope>NUCLEOTIDE SEQUENCE [LARGE SCALE GENOMIC DNA]</scope>
    <source>
        <strain evidence="4">970</strain>
    </source>
</reference>
<dbReference type="STRING" id="631362.Thi970DRAFT_04729"/>
<evidence type="ECO:0000313" key="4">
    <source>
        <dbReference type="Proteomes" id="UP000002964"/>
    </source>
</evidence>
<gene>
    <name evidence="3" type="ORF">Thi970DRAFT_04729</name>
</gene>
<keyword evidence="4" id="KW-1185">Reference proteome</keyword>
<sequence length="160" mass="18086">MLNHQTFRILRLISCVCALAAGVLSGLAGVSPARADEPNVYRCTMSDGSIEFRQFPCHGRDESQLLEIDDRPSGWIPPDPSAVFAEEKPKTRSASGSDEASSDARKEDAADRRQAEKCWKKEQQLEQANRKLRAGYRPAEGQRLRHKRAEYEDYLKKFCD</sequence>
<organism evidence="3 4">
    <name type="scientific">Thiorhodovibrio frisius</name>
    <dbReference type="NCBI Taxonomy" id="631362"/>
    <lineage>
        <taxon>Bacteria</taxon>
        <taxon>Pseudomonadati</taxon>
        <taxon>Pseudomonadota</taxon>
        <taxon>Gammaproteobacteria</taxon>
        <taxon>Chromatiales</taxon>
        <taxon>Chromatiaceae</taxon>
        <taxon>Thiorhodovibrio</taxon>
    </lineage>
</organism>
<dbReference type="Proteomes" id="UP000002964">
    <property type="component" value="Unassembled WGS sequence"/>
</dbReference>
<evidence type="ECO:0000313" key="3">
    <source>
        <dbReference type="EMBL" id="EIC21045.1"/>
    </source>
</evidence>